<dbReference type="OrthoDB" id="4937502at2759"/>
<protein>
    <recommendedName>
        <fullName evidence="5">MD-2-related lipid-recognition domain-containing protein</fullName>
    </recommendedName>
</protein>
<keyword evidence="3" id="KW-0964">Secreted</keyword>
<dbReference type="InterPro" id="IPR014756">
    <property type="entry name" value="Ig_E-set"/>
</dbReference>
<feature type="chain" id="PRO_5019740036" description="MD-2-related lipid-recognition domain-containing protein" evidence="4">
    <location>
        <begin position="22"/>
        <end position="136"/>
    </location>
</feature>
<evidence type="ECO:0000256" key="1">
    <source>
        <dbReference type="ARBA" id="ARBA00004613"/>
    </source>
</evidence>
<dbReference type="AlphaFoldDB" id="A0A498RY57"/>
<dbReference type="Proteomes" id="UP000276991">
    <property type="component" value="Unassembled WGS sequence"/>
</dbReference>
<evidence type="ECO:0000313" key="7">
    <source>
        <dbReference type="Proteomes" id="UP000276991"/>
    </source>
</evidence>
<dbReference type="Pfam" id="PF02221">
    <property type="entry name" value="E1_DerP2_DerF2"/>
    <property type="match status" value="1"/>
</dbReference>
<evidence type="ECO:0000256" key="3">
    <source>
        <dbReference type="ARBA" id="ARBA00022525"/>
    </source>
</evidence>
<feature type="signal peptide" evidence="4">
    <location>
        <begin position="1"/>
        <end position="21"/>
    </location>
</feature>
<dbReference type="STRING" id="6277.A0A498RY57"/>
<evidence type="ECO:0000259" key="5">
    <source>
        <dbReference type="SMART" id="SM00737"/>
    </source>
</evidence>
<name>A0A498RY57_ACAVI</name>
<dbReference type="FunFam" id="2.60.40.770:FF:000001">
    <property type="entry name" value="NPC intracellular cholesterol transporter 2"/>
    <property type="match status" value="1"/>
</dbReference>
<comment type="similarity">
    <text evidence="2">Belongs to the NPC2 family.</text>
</comment>
<dbReference type="GO" id="GO:0005576">
    <property type="term" value="C:extracellular region"/>
    <property type="evidence" value="ECO:0007669"/>
    <property type="project" value="UniProtKB-SubCell"/>
</dbReference>
<sequence>MAAAFLTVIFPLLLIALPLHADFQKIKFKNCKSAFNIVNVEVDGCVGSSQNHCAFKKGTTPHLRIEFVPTRRTESLETTVRAKIANSVIVSFNLGQKDACKGGNLTCPLMEGQTYYYEQGVAILKEYPKAGFAIIF</sequence>
<dbReference type="SUPFAM" id="SSF81296">
    <property type="entry name" value="E set domains"/>
    <property type="match status" value="1"/>
</dbReference>
<evidence type="ECO:0000256" key="2">
    <source>
        <dbReference type="ARBA" id="ARBA00006370"/>
    </source>
</evidence>
<keyword evidence="7" id="KW-1185">Reference proteome</keyword>
<evidence type="ECO:0000256" key="4">
    <source>
        <dbReference type="SAM" id="SignalP"/>
    </source>
</evidence>
<dbReference type="SMART" id="SM00737">
    <property type="entry name" value="ML"/>
    <property type="match status" value="1"/>
</dbReference>
<dbReference type="EMBL" id="UPTC01000036">
    <property type="protein sequence ID" value="VBB25730.1"/>
    <property type="molecule type" value="Genomic_DNA"/>
</dbReference>
<proteinExistence type="inferred from homology"/>
<gene>
    <name evidence="6" type="ORF">NAV_LOCUS560</name>
</gene>
<dbReference type="Gene3D" id="2.60.40.770">
    <property type="match status" value="1"/>
</dbReference>
<accession>A0A498RY57</accession>
<comment type="subcellular location">
    <subcellularLocation>
        <location evidence="1">Secreted</location>
    </subcellularLocation>
</comment>
<organism evidence="6 7">
    <name type="scientific">Acanthocheilonema viteae</name>
    <name type="common">Filarial nematode worm</name>
    <name type="synonym">Dipetalonema viteae</name>
    <dbReference type="NCBI Taxonomy" id="6277"/>
    <lineage>
        <taxon>Eukaryota</taxon>
        <taxon>Metazoa</taxon>
        <taxon>Ecdysozoa</taxon>
        <taxon>Nematoda</taxon>
        <taxon>Chromadorea</taxon>
        <taxon>Rhabditida</taxon>
        <taxon>Spirurina</taxon>
        <taxon>Spiruromorpha</taxon>
        <taxon>Filarioidea</taxon>
        <taxon>Onchocercidae</taxon>
        <taxon>Acanthocheilonema</taxon>
    </lineage>
</organism>
<feature type="domain" description="MD-2-related lipid-recognition" evidence="5">
    <location>
        <begin position="28"/>
        <end position="136"/>
    </location>
</feature>
<keyword evidence="4" id="KW-0732">Signal</keyword>
<dbReference type="InterPro" id="IPR003172">
    <property type="entry name" value="ML_dom"/>
</dbReference>
<reference evidence="6 7" key="1">
    <citation type="submission" date="2018-08" db="EMBL/GenBank/DDBJ databases">
        <authorList>
            <person name="Laetsch R D."/>
            <person name="Stevens L."/>
            <person name="Kumar S."/>
            <person name="Blaxter L. M."/>
        </authorList>
    </citation>
    <scope>NUCLEOTIDE SEQUENCE [LARGE SCALE GENOMIC DNA]</scope>
</reference>
<evidence type="ECO:0000313" key="6">
    <source>
        <dbReference type="EMBL" id="VBB25730.1"/>
    </source>
</evidence>